<feature type="transmembrane region" description="Helical" evidence="11">
    <location>
        <begin position="112"/>
        <end position="134"/>
    </location>
</feature>
<comment type="subunit">
    <text evidence="3 12">The complex is composed of two ATP-binding proteins (UgpC), two transmembrane proteins (UgpA and UgpE) and a solute-binding protein (UgpB).</text>
</comment>
<evidence type="ECO:0000256" key="8">
    <source>
        <dbReference type="ARBA" id="ARBA00022989"/>
    </source>
</evidence>
<organism evidence="14 15">
    <name type="scientific">Rhizobium calliandrae</name>
    <dbReference type="NCBI Taxonomy" id="1312182"/>
    <lineage>
        <taxon>Bacteria</taxon>
        <taxon>Pseudomonadati</taxon>
        <taxon>Pseudomonadota</taxon>
        <taxon>Alphaproteobacteria</taxon>
        <taxon>Hyphomicrobiales</taxon>
        <taxon>Rhizobiaceae</taxon>
        <taxon>Rhizobium/Agrobacterium group</taxon>
        <taxon>Rhizobium</taxon>
    </lineage>
</organism>
<keyword evidence="5 11" id="KW-0813">Transport</keyword>
<keyword evidence="6 12" id="KW-1003">Cell membrane</keyword>
<keyword evidence="8 11" id="KW-1133">Transmembrane helix</keyword>
<comment type="caution">
    <text evidence="14">The sequence shown here is derived from an EMBL/GenBank/DDBJ whole genome shotgun (WGS) entry which is preliminary data.</text>
</comment>
<feature type="transmembrane region" description="Helical" evidence="11">
    <location>
        <begin position="187"/>
        <end position="209"/>
    </location>
</feature>
<feature type="transmembrane region" description="Helical" evidence="11">
    <location>
        <begin position="246"/>
        <end position="265"/>
    </location>
</feature>
<dbReference type="RefSeq" id="WP_285884673.1">
    <property type="nucleotide sequence ID" value="NZ_JARFYN010000102.1"/>
</dbReference>
<keyword evidence="9 11" id="KW-0472">Membrane</keyword>
<dbReference type="PROSITE" id="PS50928">
    <property type="entry name" value="ABC_TM1"/>
    <property type="match status" value="1"/>
</dbReference>
<comment type="subcellular location">
    <subcellularLocation>
        <location evidence="12">Cell inner membrane</location>
        <topology evidence="12">Multi-pass membrane protein</topology>
    </subcellularLocation>
    <subcellularLocation>
        <location evidence="1 11">Cell membrane</location>
        <topology evidence="1 11">Multi-pass membrane protein</topology>
    </subcellularLocation>
</comment>
<keyword evidence="12" id="KW-0997">Cell inner membrane</keyword>
<keyword evidence="15" id="KW-1185">Reference proteome</keyword>
<evidence type="ECO:0000313" key="14">
    <source>
        <dbReference type="EMBL" id="MDL2410716.1"/>
    </source>
</evidence>
<dbReference type="Gene3D" id="1.10.3720.10">
    <property type="entry name" value="MetI-like"/>
    <property type="match status" value="1"/>
</dbReference>
<evidence type="ECO:0000256" key="5">
    <source>
        <dbReference type="ARBA" id="ARBA00022448"/>
    </source>
</evidence>
<protein>
    <recommendedName>
        <fullName evidence="4 12">sn-glycerol-3-phosphate transport system permease protein UgpE</fullName>
    </recommendedName>
</protein>
<feature type="transmembrane region" description="Helical" evidence="11">
    <location>
        <begin position="76"/>
        <end position="100"/>
    </location>
</feature>
<evidence type="ECO:0000256" key="10">
    <source>
        <dbReference type="ARBA" id="ARBA00037054"/>
    </source>
</evidence>
<evidence type="ECO:0000256" key="11">
    <source>
        <dbReference type="RuleBase" id="RU363032"/>
    </source>
</evidence>
<evidence type="ECO:0000256" key="7">
    <source>
        <dbReference type="ARBA" id="ARBA00022692"/>
    </source>
</evidence>
<dbReference type="SUPFAM" id="SSF161098">
    <property type="entry name" value="MetI-like"/>
    <property type="match status" value="1"/>
</dbReference>
<evidence type="ECO:0000256" key="2">
    <source>
        <dbReference type="ARBA" id="ARBA00009306"/>
    </source>
</evidence>
<accession>A0ABT7KPZ5</accession>
<dbReference type="PANTHER" id="PTHR43744">
    <property type="entry name" value="ABC TRANSPORTER PERMEASE PROTEIN MG189-RELATED-RELATED"/>
    <property type="match status" value="1"/>
</dbReference>
<dbReference type="InterPro" id="IPR035906">
    <property type="entry name" value="MetI-like_sf"/>
</dbReference>
<dbReference type="EMBL" id="JARFYN010000102">
    <property type="protein sequence ID" value="MDL2410716.1"/>
    <property type="molecule type" value="Genomic_DNA"/>
</dbReference>
<evidence type="ECO:0000259" key="13">
    <source>
        <dbReference type="PROSITE" id="PS50928"/>
    </source>
</evidence>
<evidence type="ECO:0000256" key="9">
    <source>
        <dbReference type="ARBA" id="ARBA00023136"/>
    </source>
</evidence>
<feature type="transmembrane region" description="Helical" evidence="11">
    <location>
        <begin position="20"/>
        <end position="40"/>
    </location>
</feature>
<evidence type="ECO:0000256" key="1">
    <source>
        <dbReference type="ARBA" id="ARBA00004651"/>
    </source>
</evidence>
<evidence type="ECO:0000256" key="12">
    <source>
        <dbReference type="RuleBase" id="RU363056"/>
    </source>
</evidence>
<sequence>MSTHSTQGLAIPSAIMRHAVLLITSALILVPFVWMVSLSIKPPGEIFRASYSFWPEHFYGVENYTKALTSSPLSRYMLNGIIVCGTILALQITVCAPAAYALAKLEFPGRSLLFALVLIALLLPNEVLALPLFILGYKLGFLNTYAALIFPYVVSPFGIFLFRQFFKTIPDDVVHAARLDGLSELAIVWRIMVPMALPAIIAFAIFSVVSHWNSLFWPLIAVREQNLMPPPLGIMVFKNEEAGNDYGPLMAASTIVVFPLVIAFLSAQRWFVEGLTGGAVK</sequence>
<evidence type="ECO:0000256" key="6">
    <source>
        <dbReference type="ARBA" id="ARBA00022475"/>
    </source>
</evidence>
<dbReference type="Proteomes" id="UP001172630">
    <property type="component" value="Unassembled WGS sequence"/>
</dbReference>
<reference evidence="14" key="1">
    <citation type="submission" date="2023-06" db="EMBL/GenBank/DDBJ databases">
        <title>Phylogenetic Diversity of Rhizobium strains.</title>
        <authorList>
            <person name="Moura F.T."/>
            <person name="Helene L.C.F."/>
            <person name="Hungria M."/>
        </authorList>
    </citation>
    <scope>NUCLEOTIDE SEQUENCE</scope>
    <source>
        <strain evidence="14">CCGE524</strain>
    </source>
</reference>
<gene>
    <name evidence="12" type="primary">ugpE</name>
    <name evidence="14" type="ORF">PY650_35215</name>
</gene>
<proteinExistence type="inferred from homology"/>
<feature type="transmembrane region" description="Helical" evidence="11">
    <location>
        <begin position="146"/>
        <end position="166"/>
    </location>
</feature>
<evidence type="ECO:0000256" key="3">
    <source>
        <dbReference type="ARBA" id="ARBA00011557"/>
    </source>
</evidence>
<comment type="function">
    <text evidence="10 12">Part of the ABC transporter complex UgpBAEC involved in sn-glycerol-3-phosphate (G3P) import. Probably responsible for the translocation of the substrate across the membrane.</text>
</comment>
<evidence type="ECO:0000256" key="4">
    <source>
        <dbReference type="ARBA" id="ARBA00020515"/>
    </source>
</evidence>
<dbReference type="Pfam" id="PF00528">
    <property type="entry name" value="BPD_transp_1"/>
    <property type="match status" value="1"/>
</dbReference>
<name>A0ABT7KPZ5_9HYPH</name>
<dbReference type="PANTHER" id="PTHR43744:SF8">
    <property type="entry name" value="SN-GLYCEROL-3-PHOSPHATE TRANSPORT SYSTEM PERMEASE PROTEIN UGPE"/>
    <property type="match status" value="1"/>
</dbReference>
<dbReference type="CDD" id="cd06261">
    <property type="entry name" value="TM_PBP2"/>
    <property type="match status" value="1"/>
</dbReference>
<feature type="domain" description="ABC transmembrane type-1" evidence="13">
    <location>
        <begin position="77"/>
        <end position="267"/>
    </location>
</feature>
<keyword evidence="7 11" id="KW-0812">Transmembrane</keyword>
<evidence type="ECO:0000313" key="15">
    <source>
        <dbReference type="Proteomes" id="UP001172630"/>
    </source>
</evidence>
<comment type="similarity">
    <text evidence="2 11">Belongs to the binding-protein-dependent transport system permease family.</text>
</comment>
<dbReference type="InterPro" id="IPR000515">
    <property type="entry name" value="MetI-like"/>
</dbReference>